<keyword evidence="6" id="KW-1185">Reference proteome</keyword>
<evidence type="ECO:0000256" key="2">
    <source>
        <dbReference type="ARBA" id="ARBA00023125"/>
    </source>
</evidence>
<proteinExistence type="predicted"/>
<dbReference type="Gene3D" id="1.10.10.10">
    <property type="entry name" value="Winged helix-like DNA-binding domain superfamily/Winged helix DNA-binding domain"/>
    <property type="match status" value="1"/>
</dbReference>
<dbReference type="InterPro" id="IPR036388">
    <property type="entry name" value="WH-like_DNA-bd_sf"/>
</dbReference>
<keyword evidence="1" id="KW-0805">Transcription regulation</keyword>
<dbReference type="InterPro" id="IPR000524">
    <property type="entry name" value="Tscrpt_reg_HTH_GntR"/>
</dbReference>
<dbReference type="InterPro" id="IPR011711">
    <property type="entry name" value="GntR_C"/>
</dbReference>
<dbReference type="InterPro" id="IPR036390">
    <property type="entry name" value="WH_DNA-bd_sf"/>
</dbReference>
<dbReference type="Pfam" id="PF07729">
    <property type="entry name" value="FCD"/>
    <property type="match status" value="1"/>
</dbReference>
<evidence type="ECO:0000313" key="5">
    <source>
        <dbReference type="EMBL" id="GGO48627.1"/>
    </source>
</evidence>
<dbReference type="Gene3D" id="1.20.120.530">
    <property type="entry name" value="GntR ligand-binding domain-like"/>
    <property type="match status" value="1"/>
</dbReference>
<dbReference type="Pfam" id="PF00392">
    <property type="entry name" value="GntR"/>
    <property type="match status" value="1"/>
</dbReference>
<dbReference type="EMBL" id="BMMP01000007">
    <property type="protein sequence ID" value="GGO48627.1"/>
    <property type="molecule type" value="Genomic_DNA"/>
</dbReference>
<dbReference type="SUPFAM" id="SSF48008">
    <property type="entry name" value="GntR ligand-binding domain-like"/>
    <property type="match status" value="1"/>
</dbReference>
<organism evidence="5 6">
    <name type="scientific">Streptomyces daqingensis</name>
    <dbReference type="NCBI Taxonomy" id="1472640"/>
    <lineage>
        <taxon>Bacteria</taxon>
        <taxon>Bacillati</taxon>
        <taxon>Actinomycetota</taxon>
        <taxon>Actinomycetes</taxon>
        <taxon>Kitasatosporales</taxon>
        <taxon>Streptomycetaceae</taxon>
        <taxon>Streptomyces</taxon>
    </lineage>
</organism>
<dbReference type="Proteomes" id="UP000631535">
    <property type="component" value="Unassembled WGS sequence"/>
</dbReference>
<name>A0ABQ2MAB4_9ACTN</name>
<dbReference type="SUPFAM" id="SSF46785">
    <property type="entry name" value="Winged helix' DNA-binding domain"/>
    <property type="match status" value="1"/>
</dbReference>
<sequence>MSGRQKAYTYLKDTVLTDPAMQGEFLSEQMIADRIGISRTPIREALLLLAAEELVSLVPKRGAYIAPLSGREIGELMEMRALLERYAAERAITRKAVPVDEMDRILDEQAKLRGDSKAKEFIEADHRFHATLVAAAGNALMAKQYEGLRSRQVRAGVTALYRAGGRQEEVCVEHRRILEALAAGRADLACAAIDEHIAATRRILAEG</sequence>
<evidence type="ECO:0000313" key="6">
    <source>
        <dbReference type="Proteomes" id="UP000631535"/>
    </source>
</evidence>
<dbReference type="PANTHER" id="PTHR43537:SF24">
    <property type="entry name" value="GLUCONATE OPERON TRANSCRIPTIONAL REPRESSOR"/>
    <property type="match status" value="1"/>
</dbReference>
<keyword evidence="2" id="KW-0238">DNA-binding</keyword>
<feature type="domain" description="HTH gntR-type" evidence="4">
    <location>
        <begin position="1"/>
        <end position="68"/>
    </location>
</feature>
<accession>A0ABQ2MAB4</accession>
<keyword evidence="3" id="KW-0804">Transcription</keyword>
<evidence type="ECO:0000259" key="4">
    <source>
        <dbReference type="PROSITE" id="PS50949"/>
    </source>
</evidence>
<evidence type="ECO:0000256" key="3">
    <source>
        <dbReference type="ARBA" id="ARBA00023163"/>
    </source>
</evidence>
<dbReference type="PROSITE" id="PS50949">
    <property type="entry name" value="HTH_GNTR"/>
    <property type="match status" value="1"/>
</dbReference>
<evidence type="ECO:0000256" key="1">
    <source>
        <dbReference type="ARBA" id="ARBA00023015"/>
    </source>
</evidence>
<dbReference type="SMART" id="SM00345">
    <property type="entry name" value="HTH_GNTR"/>
    <property type="match status" value="1"/>
</dbReference>
<reference evidence="6" key="1">
    <citation type="journal article" date="2019" name="Int. J. Syst. Evol. Microbiol.">
        <title>The Global Catalogue of Microorganisms (GCM) 10K type strain sequencing project: providing services to taxonomists for standard genome sequencing and annotation.</title>
        <authorList>
            <consortium name="The Broad Institute Genomics Platform"/>
            <consortium name="The Broad Institute Genome Sequencing Center for Infectious Disease"/>
            <person name="Wu L."/>
            <person name="Ma J."/>
        </authorList>
    </citation>
    <scope>NUCLEOTIDE SEQUENCE [LARGE SCALE GENOMIC DNA]</scope>
    <source>
        <strain evidence="6">CGMCC 4.7178</strain>
    </source>
</reference>
<dbReference type="InterPro" id="IPR008920">
    <property type="entry name" value="TF_FadR/GntR_C"/>
</dbReference>
<dbReference type="PANTHER" id="PTHR43537">
    <property type="entry name" value="TRANSCRIPTIONAL REGULATOR, GNTR FAMILY"/>
    <property type="match status" value="1"/>
</dbReference>
<gene>
    <name evidence="5" type="ORF">GCM10012287_24050</name>
</gene>
<protein>
    <submittedName>
        <fullName evidence="5">GntR family transcriptional regulator</fullName>
    </submittedName>
</protein>
<dbReference type="SMART" id="SM00895">
    <property type="entry name" value="FCD"/>
    <property type="match status" value="1"/>
</dbReference>
<comment type="caution">
    <text evidence="5">The sequence shown here is derived from an EMBL/GenBank/DDBJ whole genome shotgun (WGS) entry which is preliminary data.</text>
</comment>